<gene>
    <name evidence="9" type="ORF">LAZ67_12001113</name>
</gene>
<dbReference type="SUPFAM" id="SSF53448">
    <property type="entry name" value="Nucleotide-diphospho-sugar transferases"/>
    <property type="match status" value="1"/>
</dbReference>
<dbReference type="InterPro" id="IPR016267">
    <property type="entry name" value="UDPGP_trans"/>
</dbReference>
<dbReference type="PANTHER" id="PTHR43511">
    <property type="match status" value="1"/>
</dbReference>
<comment type="function">
    <text evidence="7">UTP--glucose-1-phosphate uridylyltransferase catalyzing the conversion of glucose-1-phosphate into UDP-glucose, a crucial precursor for the production of glycogen.</text>
</comment>
<evidence type="ECO:0000313" key="10">
    <source>
        <dbReference type="Proteomes" id="UP001235939"/>
    </source>
</evidence>
<sequence length="69" mass="7573">MEYKRCSSCIPGLGALTGWYPPGHGDFYRSFKNSGLLEKFLVQGRDLCFLSNIDNLGATVDLSILCIGL</sequence>
<reference evidence="9 10" key="1">
    <citation type="submission" date="2022-01" db="EMBL/GenBank/DDBJ databases">
        <title>A chromosomal length assembly of Cordylochernes scorpioides.</title>
        <authorList>
            <person name="Zeh D."/>
            <person name="Zeh J."/>
        </authorList>
    </citation>
    <scope>NUCLEOTIDE SEQUENCE [LARGE SCALE GENOMIC DNA]</scope>
    <source>
        <strain evidence="9">IN4F17</strain>
        <tissue evidence="9">Whole Body</tissue>
    </source>
</reference>
<evidence type="ECO:0000256" key="1">
    <source>
        <dbReference type="ARBA" id="ARBA00010401"/>
    </source>
</evidence>
<comment type="similarity">
    <text evidence="1">Belongs to the UDPGP type 1 family.</text>
</comment>
<dbReference type="InterPro" id="IPR002618">
    <property type="entry name" value="UDPGP_fam"/>
</dbReference>
<evidence type="ECO:0000256" key="8">
    <source>
        <dbReference type="ARBA" id="ARBA00047432"/>
    </source>
</evidence>
<dbReference type="Gene3D" id="3.90.550.10">
    <property type="entry name" value="Spore Coat Polysaccharide Biosynthesis Protein SpsA, Chain A"/>
    <property type="match status" value="1"/>
</dbReference>
<comment type="catalytic activity">
    <reaction evidence="8">
        <text>alpha-D-glucose 1-phosphate + UTP + H(+) = UDP-alpha-D-glucose + diphosphate</text>
        <dbReference type="Rhea" id="RHEA:19889"/>
        <dbReference type="ChEBI" id="CHEBI:15378"/>
        <dbReference type="ChEBI" id="CHEBI:33019"/>
        <dbReference type="ChEBI" id="CHEBI:46398"/>
        <dbReference type="ChEBI" id="CHEBI:58601"/>
        <dbReference type="ChEBI" id="CHEBI:58885"/>
        <dbReference type="EC" id="2.7.7.9"/>
    </reaction>
    <physiologicalReaction direction="left-to-right" evidence="8">
        <dbReference type="Rhea" id="RHEA:19890"/>
    </physiologicalReaction>
</comment>
<organism evidence="9 10">
    <name type="scientific">Cordylochernes scorpioides</name>
    <dbReference type="NCBI Taxonomy" id="51811"/>
    <lineage>
        <taxon>Eukaryota</taxon>
        <taxon>Metazoa</taxon>
        <taxon>Ecdysozoa</taxon>
        <taxon>Arthropoda</taxon>
        <taxon>Chelicerata</taxon>
        <taxon>Arachnida</taxon>
        <taxon>Pseudoscorpiones</taxon>
        <taxon>Cheliferoidea</taxon>
        <taxon>Chernetidae</taxon>
        <taxon>Cordylochernes</taxon>
    </lineage>
</organism>
<name>A0ABY6L1V2_9ARAC</name>
<evidence type="ECO:0000256" key="7">
    <source>
        <dbReference type="ARBA" id="ARBA00023579"/>
    </source>
</evidence>
<accession>A0ABY6L1V2</accession>
<dbReference type="EC" id="2.7.7.9" evidence="3"/>
<evidence type="ECO:0000313" key="9">
    <source>
        <dbReference type="EMBL" id="UYV74814.1"/>
    </source>
</evidence>
<dbReference type="Proteomes" id="UP001235939">
    <property type="component" value="Chromosome 12"/>
</dbReference>
<keyword evidence="10" id="KW-1185">Reference proteome</keyword>
<evidence type="ECO:0000256" key="3">
    <source>
        <dbReference type="ARBA" id="ARBA00012415"/>
    </source>
</evidence>
<keyword evidence="5" id="KW-0808">Transferase</keyword>
<comment type="subunit">
    <text evidence="2">Homooctamer.</text>
</comment>
<dbReference type="InterPro" id="IPR029044">
    <property type="entry name" value="Nucleotide-diphossugar_trans"/>
</dbReference>
<evidence type="ECO:0000256" key="6">
    <source>
        <dbReference type="ARBA" id="ARBA00022695"/>
    </source>
</evidence>
<protein>
    <recommendedName>
        <fullName evidence="4">UTP--glucose-1-phosphate uridylyltransferase</fullName>
        <ecNumber evidence="3">2.7.7.9</ecNumber>
    </recommendedName>
</protein>
<evidence type="ECO:0000256" key="5">
    <source>
        <dbReference type="ARBA" id="ARBA00022679"/>
    </source>
</evidence>
<proteinExistence type="inferred from homology"/>
<evidence type="ECO:0000256" key="4">
    <source>
        <dbReference type="ARBA" id="ARBA00019048"/>
    </source>
</evidence>
<dbReference type="Pfam" id="PF01704">
    <property type="entry name" value="UDPGP"/>
    <property type="match status" value="1"/>
</dbReference>
<evidence type="ECO:0000256" key="2">
    <source>
        <dbReference type="ARBA" id="ARBA00011823"/>
    </source>
</evidence>
<keyword evidence="6" id="KW-0548">Nucleotidyltransferase</keyword>
<dbReference type="EMBL" id="CP092874">
    <property type="protein sequence ID" value="UYV74814.1"/>
    <property type="molecule type" value="Genomic_DNA"/>
</dbReference>